<keyword evidence="3" id="KW-1185">Reference proteome</keyword>
<dbReference type="OrthoDB" id="419933at2"/>
<dbReference type="InterPro" id="IPR003593">
    <property type="entry name" value="AAA+_ATPase"/>
</dbReference>
<sequence>MPDTLSYADAVRLLGGGKSRFVDWADKVVGWTLLGSSAAGVSDALGIFDAKVELVRLGHDLVRTVAEQRSGLSRYGRTQRLAAAHAVIVVTAFFEALEQAELPIDLTRARITAAEQLSLAGAGPADPQAFTEALFATAAPVPGPHLPYPRFRTAVTAFHRTLVERLRHFLSGLVVRDEAGPARWRETEERLAELPERAADRHRELLTQLAVDFPEVGFWLGLHEHEATRDQVEATREQVEAAREQVRVLAAGLHEMGRLLREISTGGPAEQMRAALAAAYSAELDRPVISSGEVPAGLRVPTLGAAYLPPLCRIVALDPGSRPSDDSWWAEPPLRHDLWQALVVHLTAPGAVHAPLLVLGQPGSGKSVLTRVLAAQLPAADFLVVRVVLREVSAEGEVQDQIEQAVRQDTGERVEWPALSRSAGDALPVVLLDGFDELLQATGVSQTDYLLRVAAFQRREADQGRPVAVLVTSRTTVADRAQAPPGTVAVRLEPFDEQRVRAWVRTWNRTNHTAFRQVGVQPLDPELVLAHPDLAEQPLLLLMLALYDVEGNALRAAGELRRGELYERLLRRFVRREVAKHRVGLPDRELDLAVEEELRRLAVVAFAMFNRRAQHVTERELEVDLAALPFGGRSVGERAGLRTPLRAAELLLGRFFFVHRSRASAGDDRRETYEFLHATFGEYLVARFTWTVVDDIVWPGRP</sequence>
<proteinExistence type="predicted"/>
<gene>
    <name evidence="2" type="ORF">GA0070617_4280</name>
</gene>
<evidence type="ECO:0000259" key="1">
    <source>
        <dbReference type="SMART" id="SM00382"/>
    </source>
</evidence>
<evidence type="ECO:0000313" key="2">
    <source>
        <dbReference type="EMBL" id="SCL60097.1"/>
    </source>
</evidence>
<name>A0A1C6V1P7_9ACTN</name>
<dbReference type="RefSeq" id="WP_091441518.1">
    <property type="nucleotide sequence ID" value="NZ_BMMJ01000002.1"/>
</dbReference>
<reference evidence="2 3" key="1">
    <citation type="submission" date="2016-06" db="EMBL/GenBank/DDBJ databases">
        <authorList>
            <person name="Kjaerup R.B."/>
            <person name="Dalgaard T.S."/>
            <person name="Juul-Madsen H.R."/>
        </authorList>
    </citation>
    <scope>NUCLEOTIDE SEQUENCE [LARGE SCALE GENOMIC DNA]</scope>
    <source>
        <strain evidence="2 3">DSM 45577</strain>
    </source>
</reference>
<organism evidence="2 3">
    <name type="scientific">Micromonospora yangpuensis</name>
    <dbReference type="NCBI Taxonomy" id="683228"/>
    <lineage>
        <taxon>Bacteria</taxon>
        <taxon>Bacillati</taxon>
        <taxon>Actinomycetota</taxon>
        <taxon>Actinomycetes</taxon>
        <taxon>Micromonosporales</taxon>
        <taxon>Micromonosporaceae</taxon>
        <taxon>Micromonospora</taxon>
    </lineage>
</organism>
<dbReference type="InterPro" id="IPR027417">
    <property type="entry name" value="P-loop_NTPase"/>
</dbReference>
<dbReference type="Pfam" id="PF22738">
    <property type="entry name" value="NNH7"/>
    <property type="match status" value="1"/>
</dbReference>
<dbReference type="EMBL" id="FMIA01000002">
    <property type="protein sequence ID" value="SCL60097.1"/>
    <property type="molecule type" value="Genomic_DNA"/>
</dbReference>
<dbReference type="SMART" id="SM00382">
    <property type="entry name" value="AAA"/>
    <property type="match status" value="1"/>
</dbReference>
<dbReference type="Proteomes" id="UP000198937">
    <property type="component" value="Unassembled WGS sequence"/>
</dbReference>
<dbReference type="SUPFAM" id="SSF52540">
    <property type="entry name" value="P-loop containing nucleoside triphosphate hydrolases"/>
    <property type="match status" value="1"/>
</dbReference>
<dbReference type="InterPro" id="IPR054567">
    <property type="entry name" value="NNH7"/>
</dbReference>
<accession>A0A1C6V1P7</accession>
<dbReference type="PANTHER" id="PTHR46312:SF2">
    <property type="entry name" value="NUCLEOTIDE-BINDING OLIGOMERIZATION DOMAIN-CONTAINING PROTEIN 2-LIKE"/>
    <property type="match status" value="1"/>
</dbReference>
<protein>
    <recommendedName>
        <fullName evidence="1">AAA+ ATPase domain-containing protein</fullName>
    </recommendedName>
</protein>
<evidence type="ECO:0000313" key="3">
    <source>
        <dbReference type="Proteomes" id="UP000198937"/>
    </source>
</evidence>
<dbReference type="STRING" id="683228.GA0070617_4280"/>
<dbReference type="PANTHER" id="PTHR46312">
    <property type="entry name" value="NACHT DOMAIN-CONTAINING PROTEIN"/>
    <property type="match status" value="1"/>
</dbReference>
<dbReference type="AlphaFoldDB" id="A0A1C6V1P7"/>
<feature type="domain" description="AAA+ ATPase" evidence="1">
    <location>
        <begin position="352"/>
        <end position="496"/>
    </location>
</feature>
<dbReference type="Gene3D" id="3.40.50.300">
    <property type="entry name" value="P-loop containing nucleotide triphosphate hydrolases"/>
    <property type="match status" value="1"/>
</dbReference>